<comment type="function">
    <text evidence="1">Potential transporter for phosphate.</text>
</comment>
<feature type="transmembrane region" description="Helical" evidence="9">
    <location>
        <begin position="280"/>
        <end position="302"/>
    </location>
</feature>
<evidence type="ECO:0000256" key="6">
    <source>
        <dbReference type="ARBA" id="ARBA00022692"/>
    </source>
</evidence>
<feature type="transmembrane region" description="Helical" evidence="9">
    <location>
        <begin position="170"/>
        <end position="192"/>
    </location>
</feature>
<dbReference type="PANTHER" id="PTHR11101:SF80">
    <property type="entry name" value="PHOSPHATE TRANSPORTER"/>
    <property type="match status" value="1"/>
</dbReference>
<dbReference type="PANTHER" id="PTHR11101">
    <property type="entry name" value="PHOSPHATE TRANSPORTER"/>
    <property type="match status" value="1"/>
</dbReference>
<evidence type="ECO:0000256" key="3">
    <source>
        <dbReference type="ARBA" id="ARBA00009916"/>
    </source>
</evidence>
<proteinExistence type="inferred from homology"/>
<keyword evidence="4 9" id="KW-0813">Transport</keyword>
<keyword evidence="5 9" id="KW-0592">Phosphate transport</keyword>
<feature type="transmembrane region" description="Helical" evidence="9">
    <location>
        <begin position="348"/>
        <end position="365"/>
    </location>
</feature>
<feature type="transmembrane region" description="Helical" evidence="9">
    <location>
        <begin position="82"/>
        <end position="105"/>
    </location>
</feature>
<name>A0ABU2FP18_9EURY</name>
<feature type="transmembrane region" description="Helical" evidence="9">
    <location>
        <begin position="110"/>
        <end position="128"/>
    </location>
</feature>
<comment type="subcellular location">
    <subcellularLocation>
        <location evidence="2 9">Membrane</location>
        <topology evidence="2 9">Multi-pass membrane protein</topology>
    </subcellularLocation>
</comment>
<evidence type="ECO:0000256" key="8">
    <source>
        <dbReference type="ARBA" id="ARBA00023136"/>
    </source>
</evidence>
<dbReference type="EMBL" id="JAMQOS010000003">
    <property type="protein sequence ID" value="MDS0282503.1"/>
    <property type="molecule type" value="Genomic_DNA"/>
</dbReference>
<feature type="transmembrane region" description="Helical" evidence="9">
    <location>
        <begin position="212"/>
        <end position="233"/>
    </location>
</feature>
<comment type="caution">
    <text evidence="10">The sequence shown here is derived from an EMBL/GenBank/DDBJ whole genome shotgun (WGS) entry which is preliminary data.</text>
</comment>
<feature type="transmembrane region" description="Helical" evidence="9">
    <location>
        <begin position="374"/>
        <end position="395"/>
    </location>
</feature>
<evidence type="ECO:0000256" key="2">
    <source>
        <dbReference type="ARBA" id="ARBA00004141"/>
    </source>
</evidence>
<dbReference type="RefSeq" id="WP_310900332.1">
    <property type="nucleotide sequence ID" value="NZ_JAMQOS010000003.1"/>
</dbReference>
<keyword evidence="7 9" id="KW-1133">Transmembrane helix</keyword>
<evidence type="ECO:0000256" key="7">
    <source>
        <dbReference type="ARBA" id="ARBA00022989"/>
    </source>
</evidence>
<evidence type="ECO:0000256" key="1">
    <source>
        <dbReference type="ARBA" id="ARBA00001981"/>
    </source>
</evidence>
<keyword evidence="11" id="KW-1185">Reference proteome</keyword>
<evidence type="ECO:0000313" key="11">
    <source>
        <dbReference type="Proteomes" id="UP001268864"/>
    </source>
</evidence>
<evidence type="ECO:0000256" key="4">
    <source>
        <dbReference type="ARBA" id="ARBA00022448"/>
    </source>
</evidence>
<organism evidence="10 11">
    <name type="scientific">Haloarcula onubensis</name>
    <dbReference type="NCBI Taxonomy" id="2950539"/>
    <lineage>
        <taxon>Archaea</taxon>
        <taxon>Methanobacteriati</taxon>
        <taxon>Methanobacteriota</taxon>
        <taxon>Stenosarchaea group</taxon>
        <taxon>Halobacteria</taxon>
        <taxon>Halobacteriales</taxon>
        <taxon>Haloarculaceae</taxon>
        <taxon>Haloarcula</taxon>
    </lineage>
</organism>
<dbReference type="InterPro" id="IPR001204">
    <property type="entry name" value="Phos_transporter"/>
</dbReference>
<feature type="transmembrane region" description="Helical" evidence="9">
    <location>
        <begin position="140"/>
        <end position="161"/>
    </location>
</feature>
<dbReference type="Pfam" id="PF01384">
    <property type="entry name" value="PHO4"/>
    <property type="match status" value="1"/>
</dbReference>
<feature type="transmembrane region" description="Helical" evidence="9">
    <location>
        <begin position="6"/>
        <end position="26"/>
    </location>
</feature>
<feature type="transmembrane region" description="Helical" evidence="9">
    <location>
        <begin position="38"/>
        <end position="62"/>
    </location>
</feature>
<feature type="transmembrane region" description="Helical" evidence="9">
    <location>
        <begin position="245"/>
        <end position="268"/>
    </location>
</feature>
<feature type="transmembrane region" description="Helical" evidence="9">
    <location>
        <begin position="323"/>
        <end position="342"/>
    </location>
</feature>
<evidence type="ECO:0000256" key="5">
    <source>
        <dbReference type="ARBA" id="ARBA00022592"/>
    </source>
</evidence>
<gene>
    <name evidence="10" type="ORF">NDI86_10240</name>
</gene>
<keyword evidence="8 9" id="KW-0472">Membrane</keyword>
<sequence length="399" mass="39115">MVATSLLVTLTVAAAASLFMAWAIGAGSSGSTPFAPAVGANAISVMRAGFFVGLLGLAGAVLQGANVTETVGGGLVLFPDGGGLSAIAAIVALVTAAVLVAIGIFTGYPIATAFTVTGAVVGVGLAIGGQPATAKYVEIVSLWVAVPFVGGGIAYATAYLLRHESVAEPVLVPVLGGLVAALLANVRFVLLAPGSAQASVAEAVATAAGTPALPTIVGVTLLAALLGGGLLAYDMRADPAAGQRHFLLVLGGLVAFSAGGSQVGLALGPLLPLLDSGPAAVIPLTGILLFGGLGLLVGSWTGAPRMIKALSQDYSSLGPRRSIAALIPSFLIAQSAVFFGIPVSFNEIIVSAIVGSGAAAGGGEVSRSKMGKTVLAWLGSLVLAFALSYGVFFAIDSLV</sequence>
<comment type="similarity">
    <text evidence="3 9">Belongs to the inorganic phosphate transporter (PiT) (TC 2.A.20) family.</text>
</comment>
<dbReference type="Proteomes" id="UP001268864">
    <property type="component" value="Unassembled WGS sequence"/>
</dbReference>
<accession>A0ABU2FP18</accession>
<reference evidence="10 11" key="1">
    <citation type="submission" date="2022-06" db="EMBL/GenBank/DDBJ databases">
        <title>Halomicroarcula sp. a new haloarchaeum isolate from saline soil.</title>
        <authorList>
            <person name="Strakova D."/>
            <person name="Galisteo C."/>
            <person name="Sanchez-Porro C."/>
            <person name="Ventosa A."/>
        </authorList>
    </citation>
    <scope>NUCLEOTIDE SEQUENCE [LARGE SCALE GENOMIC DNA]</scope>
    <source>
        <strain evidence="10 11">S3CR25-11</strain>
    </source>
</reference>
<protein>
    <recommendedName>
        <fullName evidence="9">Phosphate transporter</fullName>
    </recommendedName>
</protein>
<keyword evidence="6 9" id="KW-0812">Transmembrane</keyword>
<evidence type="ECO:0000256" key="9">
    <source>
        <dbReference type="RuleBase" id="RU363058"/>
    </source>
</evidence>
<evidence type="ECO:0000313" key="10">
    <source>
        <dbReference type="EMBL" id="MDS0282503.1"/>
    </source>
</evidence>